<evidence type="ECO:0000313" key="2">
    <source>
        <dbReference type="EMBL" id="TIC90098.1"/>
    </source>
</evidence>
<reference evidence="2 3" key="1">
    <citation type="journal article" date="2019" name="Genome Biol. Evol.">
        <title>Genomic Plasticity Mediated by Transposable Elements in the Plant Pathogenic Fungus Colletotrichum higginsianum.</title>
        <authorList>
            <person name="Tsushima A."/>
            <person name="Gan P."/>
            <person name="Kumakura N."/>
            <person name="Narusaka M."/>
            <person name="Takano Y."/>
            <person name="Narusaka Y."/>
            <person name="Shirasu K."/>
        </authorList>
    </citation>
    <scope>NUCLEOTIDE SEQUENCE [LARGE SCALE GENOMIC DNA]</scope>
    <source>
        <strain evidence="2 3">MAFF305635-RFP</strain>
    </source>
</reference>
<dbReference type="OrthoDB" id="3945550at2759"/>
<sequence length="511" mass="56287">MKLSSLPVALLSLAGLSAAAAASCPMEIHATIPHHIIPVMDPDPRRTQTLDEIHSTLESCANITTLDLEFTPIGCQEGPERWSLPFSPSGRTRYATAALESLSLSSYDLGDTEAKHISNLPIPWYEGQSTSLAARLPTWLRWWLVTDNARRWLAWRLLPPAQRRKTNVELWVDAMDFSRVRNLSIADKARNGQTVTPDLLATTLAPRLPSLRSLRVEGPGFRPLVNAVPAGTLEVLSWISPGAAAYARVEATLERQGARLAEFEWRTHESLERARPAIPTATLARLAELAPRLESLAIDVNRNGRTWPWDEFRALARGAPGTLRTVSLYLEVASECRRQKSNDGDHRWGVHRMDDNFDNNGTEAAAACTGLHQYAMPLLGAATSREVAEFLRANGMPALEQVSLYAGSWRDPYRGPAFIESTLESKRAWSRCQVPKGDGEIVCHGGYEGVGSSGAGQMRIRTSPGVGDGVNTERGNAICLQIWHTPVLTSWIYVQQSLSPAGPYTEWPSYL</sequence>
<evidence type="ECO:0000256" key="1">
    <source>
        <dbReference type="SAM" id="SignalP"/>
    </source>
</evidence>
<gene>
    <name evidence="2" type="ORF">CH35J_011956</name>
</gene>
<comment type="caution">
    <text evidence="2">The sequence shown here is derived from an EMBL/GenBank/DDBJ whole genome shotgun (WGS) entry which is preliminary data.</text>
</comment>
<feature type="chain" id="PRO_5020236233" evidence="1">
    <location>
        <begin position="22"/>
        <end position="511"/>
    </location>
</feature>
<dbReference type="Proteomes" id="UP000305883">
    <property type="component" value="Unassembled WGS sequence"/>
</dbReference>
<feature type="signal peptide" evidence="1">
    <location>
        <begin position="1"/>
        <end position="21"/>
    </location>
</feature>
<accession>A0A4T0VDN1</accession>
<evidence type="ECO:0000313" key="3">
    <source>
        <dbReference type="Proteomes" id="UP000305883"/>
    </source>
</evidence>
<dbReference type="AlphaFoldDB" id="A0A4T0VDN1"/>
<protein>
    <submittedName>
        <fullName evidence="2">Uncharacterized protein</fullName>
    </submittedName>
</protein>
<dbReference type="EMBL" id="MWPZ01000012">
    <property type="protein sequence ID" value="TIC90098.1"/>
    <property type="molecule type" value="Genomic_DNA"/>
</dbReference>
<keyword evidence="1" id="KW-0732">Signal</keyword>
<name>A0A4T0VDN1_9PEZI</name>
<organism evidence="2 3">
    <name type="scientific">Colletotrichum higginsianum</name>
    <dbReference type="NCBI Taxonomy" id="80884"/>
    <lineage>
        <taxon>Eukaryota</taxon>
        <taxon>Fungi</taxon>
        <taxon>Dikarya</taxon>
        <taxon>Ascomycota</taxon>
        <taxon>Pezizomycotina</taxon>
        <taxon>Sordariomycetes</taxon>
        <taxon>Hypocreomycetidae</taxon>
        <taxon>Glomerellales</taxon>
        <taxon>Glomerellaceae</taxon>
        <taxon>Colletotrichum</taxon>
        <taxon>Colletotrichum destructivum species complex</taxon>
    </lineage>
</organism>
<proteinExistence type="predicted"/>
<dbReference type="PROSITE" id="PS51257">
    <property type="entry name" value="PROKAR_LIPOPROTEIN"/>
    <property type="match status" value="1"/>
</dbReference>